<accession>A0A9D4UAF7</accession>
<evidence type="ECO:0000256" key="1">
    <source>
        <dbReference type="SAM" id="MobiDB-lite"/>
    </source>
</evidence>
<organism evidence="2 3">
    <name type="scientific">Adiantum capillus-veneris</name>
    <name type="common">Maidenhair fern</name>
    <dbReference type="NCBI Taxonomy" id="13818"/>
    <lineage>
        <taxon>Eukaryota</taxon>
        <taxon>Viridiplantae</taxon>
        <taxon>Streptophyta</taxon>
        <taxon>Embryophyta</taxon>
        <taxon>Tracheophyta</taxon>
        <taxon>Polypodiopsida</taxon>
        <taxon>Polypodiidae</taxon>
        <taxon>Polypodiales</taxon>
        <taxon>Pteridineae</taxon>
        <taxon>Pteridaceae</taxon>
        <taxon>Vittarioideae</taxon>
        <taxon>Adiantum</taxon>
    </lineage>
</organism>
<feature type="compositionally biased region" description="Basic and acidic residues" evidence="1">
    <location>
        <begin position="1"/>
        <end position="10"/>
    </location>
</feature>
<evidence type="ECO:0000313" key="3">
    <source>
        <dbReference type="Proteomes" id="UP000886520"/>
    </source>
</evidence>
<name>A0A9D4UAF7_ADICA</name>
<gene>
    <name evidence="2" type="ORF">GOP47_0021099</name>
</gene>
<dbReference type="Proteomes" id="UP000886520">
    <property type="component" value="Chromosome 20"/>
</dbReference>
<feature type="region of interest" description="Disordered" evidence="1">
    <location>
        <begin position="1"/>
        <end position="49"/>
    </location>
</feature>
<dbReference type="AlphaFoldDB" id="A0A9D4UAF7"/>
<proteinExistence type="predicted"/>
<dbReference type="EMBL" id="JABFUD020000020">
    <property type="protein sequence ID" value="KAI5064429.1"/>
    <property type="molecule type" value="Genomic_DNA"/>
</dbReference>
<keyword evidence="3" id="KW-1185">Reference proteome</keyword>
<sequence>MNASYARDENVSMEESGDESGDEDGAPDGGRQGQAAHDGTQSQVEVGDWNLGQGTGGAIGLGRKCVLMGGKLPIDGKELVVLQGPRRRGVLL</sequence>
<evidence type="ECO:0000313" key="2">
    <source>
        <dbReference type="EMBL" id="KAI5064429.1"/>
    </source>
</evidence>
<reference evidence="2" key="1">
    <citation type="submission" date="2021-01" db="EMBL/GenBank/DDBJ databases">
        <title>Adiantum capillus-veneris genome.</title>
        <authorList>
            <person name="Fang Y."/>
            <person name="Liao Q."/>
        </authorList>
    </citation>
    <scope>NUCLEOTIDE SEQUENCE</scope>
    <source>
        <strain evidence="2">H3</strain>
        <tissue evidence="2">Leaf</tissue>
    </source>
</reference>
<protein>
    <submittedName>
        <fullName evidence="2">Uncharacterized protein</fullName>
    </submittedName>
</protein>
<feature type="compositionally biased region" description="Acidic residues" evidence="1">
    <location>
        <begin position="11"/>
        <end position="26"/>
    </location>
</feature>
<comment type="caution">
    <text evidence="2">The sequence shown here is derived from an EMBL/GenBank/DDBJ whole genome shotgun (WGS) entry which is preliminary data.</text>
</comment>